<reference evidence="7 8" key="1">
    <citation type="submission" date="2021-01" db="EMBL/GenBank/DDBJ databases">
        <title>Whole genome shotgun sequence of Actinoplanes deccanensis NBRC 13994.</title>
        <authorList>
            <person name="Komaki H."/>
            <person name="Tamura T."/>
        </authorList>
    </citation>
    <scope>NUCLEOTIDE SEQUENCE [LARGE SCALE GENOMIC DNA]</scope>
    <source>
        <strain evidence="7 8">NBRC 13994</strain>
    </source>
</reference>
<keyword evidence="8" id="KW-1185">Reference proteome</keyword>
<evidence type="ECO:0000256" key="5">
    <source>
        <dbReference type="ARBA" id="ARBA00023136"/>
    </source>
</evidence>
<evidence type="ECO:0000256" key="1">
    <source>
        <dbReference type="ARBA" id="ARBA00004651"/>
    </source>
</evidence>
<comment type="caution">
    <text evidence="7">The sequence shown here is derived from an EMBL/GenBank/DDBJ whole genome shotgun (WGS) entry which is preliminary data.</text>
</comment>
<feature type="transmembrane region" description="Helical" evidence="6">
    <location>
        <begin position="34"/>
        <end position="53"/>
    </location>
</feature>
<gene>
    <name evidence="7" type="ORF">Ade02nite_36950</name>
</gene>
<accession>A0ABQ3Y4X1</accession>
<keyword evidence="2" id="KW-1003">Cell membrane</keyword>
<sequence>MIVLLASAAVAYLVAAVAVRRVGGWWPPERTACWLAGIAAATAAVTGPIAEAAHHDFRAHAAGHLLLGMAAPLLLVLGAPVTLALRALPVRHGRGLSHLLASPPVRLLTHPVTAGILNAGGLWLLYTTGLPHTAAVQFHVLAAGYLFTAAIIGPDPAPHRAGPRTRAAVLIAFLAAHAILAKYLYGHPPTGLPHAETGHPPTGLPHAGAGAGAAAETHAEAGAQLMYYGGDLIDAVLIVLFCRQWYRAADPGRRARTATARIPGVRPPRVPWRLPDEIREASS</sequence>
<protein>
    <submittedName>
        <fullName evidence="7">Membrane protein</fullName>
    </submittedName>
</protein>
<feature type="transmembrane region" description="Helical" evidence="6">
    <location>
        <begin position="108"/>
        <end position="126"/>
    </location>
</feature>
<dbReference type="Proteomes" id="UP000609879">
    <property type="component" value="Unassembled WGS sequence"/>
</dbReference>
<dbReference type="InterPro" id="IPR019108">
    <property type="entry name" value="Caa3_assmbl_CtaG-rel"/>
</dbReference>
<comment type="subcellular location">
    <subcellularLocation>
        <location evidence="1">Cell membrane</location>
        <topology evidence="1">Multi-pass membrane protein</topology>
    </subcellularLocation>
</comment>
<proteinExistence type="predicted"/>
<dbReference type="EMBL" id="BOMI01000068">
    <property type="protein sequence ID" value="GID75054.1"/>
    <property type="molecule type" value="Genomic_DNA"/>
</dbReference>
<dbReference type="Pfam" id="PF09678">
    <property type="entry name" value="Caa3_CtaG"/>
    <property type="match status" value="1"/>
</dbReference>
<name>A0ABQ3Y4X1_9ACTN</name>
<evidence type="ECO:0000256" key="6">
    <source>
        <dbReference type="SAM" id="Phobius"/>
    </source>
</evidence>
<evidence type="ECO:0000256" key="2">
    <source>
        <dbReference type="ARBA" id="ARBA00022475"/>
    </source>
</evidence>
<organism evidence="7 8">
    <name type="scientific">Paractinoplanes deccanensis</name>
    <dbReference type="NCBI Taxonomy" id="113561"/>
    <lineage>
        <taxon>Bacteria</taxon>
        <taxon>Bacillati</taxon>
        <taxon>Actinomycetota</taxon>
        <taxon>Actinomycetes</taxon>
        <taxon>Micromonosporales</taxon>
        <taxon>Micromonosporaceae</taxon>
        <taxon>Paractinoplanes</taxon>
    </lineage>
</organism>
<evidence type="ECO:0000313" key="8">
    <source>
        <dbReference type="Proteomes" id="UP000609879"/>
    </source>
</evidence>
<feature type="transmembrane region" description="Helical" evidence="6">
    <location>
        <begin position="133"/>
        <end position="153"/>
    </location>
</feature>
<keyword evidence="5 6" id="KW-0472">Membrane</keyword>
<feature type="transmembrane region" description="Helical" evidence="6">
    <location>
        <begin position="65"/>
        <end position="88"/>
    </location>
</feature>
<keyword evidence="4 6" id="KW-1133">Transmembrane helix</keyword>
<dbReference type="RefSeq" id="WP_203764679.1">
    <property type="nucleotide sequence ID" value="NZ_BAAABO010000036.1"/>
</dbReference>
<evidence type="ECO:0000256" key="3">
    <source>
        <dbReference type="ARBA" id="ARBA00022692"/>
    </source>
</evidence>
<feature type="transmembrane region" description="Helical" evidence="6">
    <location>
        <begin position="165"/>
        <end position="185"/>
    </location>
</feature>
<evidence type="ECO:0000313" key="7">
    <source>
        <dbReference type="EMBL" id="GID75054.1"/>
    </source>
</evidence>
<evidence type="ECO:0000256" key="4">
    <source>
        <dbReference type="ARBA" id="ARBA00022989"/>
    </source>
</evidence>
<keyword evidence="3 6" id="KW-0812">Transmembrane</keyword>